<dbReference type="AlphaFoldDB" id="A0A329CDV5"/>
<reference evidence="1 2" key="1">
    <citation type="submission" date="2018-06" db="EMBL/GenBank/DDBJ databases">
        <title>Genomic Encyclopedia of Type Strains, Phase III (KMG-III): the genomes of soil and plant-associated and newly described type strains.</title>
        <authorList>
            <person name="Whitman W."/>
        </authorList>
    </citation>
    <scope>NUCLEOTIDE SEQUENCE [LARGE SCALE GENOMIC DNA]</scope>
    <source>
        <strain evidence="1 2">LMG 23644</strain>
    </source>
</reference>
<sequence length="339" mass="37206">MEIARVFSFLTYPGKNRPDVADVTGTEIPINDGKLCRMLDGIYSQAEGECNIPIMFVPEDGEQQNGARSEIMRILTTRRMDAASSLANRLQRATGGQSGMALLFVCLGKPDDHKVVIARFPADEGVVAEKAQGALTVSFVEQVFLKSSHAYKAVMYKGGDDGDDLWSGHAVDRQINSGAKAVADYWIVDFLKSDFRSTSAQGTKRLAMALRQALSSTNSAEVRHEISMAAQLARNINGRRVMTIAEFCDVLNLSEASKRAVTSAVNPARTLQSKFRFDHGEFGRHIAYKSVELDNGAMLSAQVSKFEDCFEEAVSDDDPSVVTYSTSGKIIDERLRRSK</sequence>
<evidence type="ECO:0000313" key="1">
    <source>
        <dbReference type="EMBL" id="RAS29784.1"/>
    </source>
</evidence>
<evidence type="ECO:0000313" key="2">
    <source>
        <dbReference type="Proteomes" id="UP000248918"/>
    </source>
</evidence>
<dbReference type="RefSeq" id="WP_111932548.1">
    <property type="nucleotide sequence ID" value="NZ_CADFFP010000007.1"/>
</dbReference>
<evidence type="ECO:0008006" key="3">
    <source>
        <dbReference type="Google" id="ProtNLM"/>
    </source>
</evidence>
<dbReference type="EMBL" id="QLTK01000010">
    <property type="protein sequence ID" value="RAS29784.1"/>
    <property type="molecule type" value="Genomic_DNA"/>
</dbReference>
<proteinExistence type="predicted"/>
<protein>
    <recommendedName>
        <fullName evidence="3">Nucleoid-associated protein</fullName>
    </recommendedName>
</protein>
<comment type="caution">
    <text evidence="1">The sequence shown here is derived from an EMBL/GenBank/DDBJ whole genome shotgun (WGS) entry which is preliminary data.</text>
</comment>
<organism evidence="1 2">
    <name type="scientific">Paraburkholderia bryophila</name>
    <dbReference type="NCBI Taxonomy" id="420952"/>
    <lineage>
        <taxon>Bacteria</taxon>
        <taxon>Pseudomonadati</taxon>
        <taxon>Pseudomonadota</taxon>
        <taxon>Betaproteobacteria</taxon>
        <taxon>Burkholderiales</taxon>
        <taxon>Burkholderiaceae</taxon>
        <taxon>Paraburkholderia</taxon>
    </lineage>
</organism>
<dbReference type="Proteomes" id="UP000248918">
    <property type="component" value="Unassembled WGS sequence"/>
</dbReference>
<accession>A0A329CDV5</accession>
<name>A0A329CDV5_9BURK</name>
<gene>
    <name evidence="1" type="ORF">BX591_11059</name>
</gene>